<sequence>MSHHREHQGSSMILIQHDSKTASIHYPLVLFGLPSEEQARLLPGLDDDIPIPASKGQYWATYSSRSTSDIEHSAIEISTRERSKLEEHVKTYGYTSLPDPDNTPAVLKFGKQIGLLRPEATALWLRQQLENQRDYSTAHNAAGVNLDSWIAGVQSGRSTLPSSTFLTAQTQYTAEELEQPTGLTLPDIGEASILINMRVNKPLKWDLSVEGLHQPMEAHHLLKPFFTMATCFIDFGGVFKVPKEVVARAAVFSDIPPIIDRISKRLSARTHYLQLRRRKSKRPPVPNKTSKRSNHAIRHRELTLLLREAKAFANQGST</sequence>
<accession>A0AAD6ITE5</accession>
<evidence type="ECO:0000313" key="3">
    <source>
        <dbReference type="Proteomes" id="UP001221413"/>
    </source>
</evidence>
<evidence type="ECO:0000256" key="1">
    <source>
        <dbReference type="SAM" id="MobiDB-lite"/>
    </source>
</evidence>
<feature type="region of interest" description="Disordered" evidence="1">
    <location>
        <begin position="275"/>
        <end position="296"/>
    </location>
</feature>
<evidence type="ECO:0000313" key="2">
    <source>
        <dbReference type="EMBL" id="KAJ6258047.1"/>
    </source>
</evidence>
<comment type="caution">
    <text evidence="2">The sequence shown here is derived from an EMBL/GenBank/DDBJ whole genome shotgun (WGS) entry which is preliminary data.</text>
</comment>
<dbReference type="AlphaFoldDB" id="A0AAD6ITE5"/>
<organism evidence="2 3">
    <name type="scientific">Drechslerella dactyloides</name>
    <name type="common">Nematode-trapping fungus</name>
    <name type="synonym">Arthrobotrys dactyloides</name>
    <dbReference type="NCBI Taxonomy" id="74499"/>
    <lineage>
        <taxon>Eukaryota</taxon>
        <taxon>Fungi</taxon>
        <taxon>Dikarya</taxon>
        <taxon>Ascomycota</taxon>
        <taxon>Pezizomycotina</taxon>
        <taxon>Orbiliomycetes</taxon>
        <taxon>Orbiliales</taxon>
        <taxon>Orbiliaceae</taxon>
        <taxon>Drechslerella</taxon>
    </lineage>
</organism>
<reference evidence="2" key="1">
    <citation type="submission" date="2023-01" db="EMBL/GenBank/DDBJ databases">
        <title>The chitinases involved in constricting ring structure development in the nematode-trapping fungus Drechslerella dactyloides.</title>
        <authorList>
            <person name="Wang R."/>
            <person name="Zhang L."/>
            <person name="Tang P."/>
            <person name="Li S."/>
            <person name="Liang L."/>
        </authorList>
    </citation>
    <scope>NUCLEOTIDE SEQUENCE</scope>
    <source>
        <strain evidence="2">YMF1.00031</strain>
    </source>
</reference>
<name>A0AAD6ITE5_DREDA</name>
<proteinExistence type="predicted"/>
<dbReference type="EMBL" id="JAQGDS010000009">
    <property type="protein sequence ID" value="KAJ6258047.1"/>
    <property type="molecule type" value="Genomic_DNA"/>
</dbReference>
<protein>
    <submittedName>
        <fullName evidence="2">Uncharacterized protein</fullName>
    </submittedName>
</protein>
<gene>
    <name evidence="2" type="ORF">Dda_6959</name>
</gene>
<dbReference type="Proteomes" id="UP001221413">
    <property type="component" value="Unassembled WGS sequence"/>
</dbReference>
<keyword evidence="3" id="KW-1185">Reference proteome</keyword>